<gene>
    <name evidence="2" type="ORF">ACE1CA_18025</name>
</gene>
<proteinExistence type="predicted"/>
<accession>A0ABV4WP69</accession>
<comment type="caution">
    <text evidence="2">The sequence shown here is derived from an EMBL/GenBank/DDBJ whole genome shotgun (WGS) entry which is preliminary data.</text>
</comment>
<dbReference type="Proteomes" id="UP001576780">
    <property type="component" value="Unassembled WGS sequence"/>
</dbReference>
<sequence length="91" mass="10294">MPRKSPLDVLAIQLDKLTEAELLEVRAIVDALLEVKAFPEKSGSGHIEVKMIPDKKRGKFYGPYRYLRYWQDGKLLSRYLGKVEEATATGG</sequence>
<feature type="domain" description="DUF6788" evidence="1">
    <location>
        <begin position="28"/>
        <end position="85"/>
    </location>
</feature>
<protein>
    <recommendedName>
        <fullName evidence="1">DUF6788 domain-containing protein</fullName>
    </recommendedName>
</protein>
<evidence type="ECO:0000259" key="1">
    <source>
        <dbReference type="Pfam" id="PF20586"/>
    </source>
</evidence>
<reference evidence="2 3" key="1">
    <citation type="submission" date="2024-09" db="EMBL/GenBank/DDBJ databases">
        <title>Floridaenema gen nov. (Aerosakkonemataceae, Aerosakkonematales ord. nov., Cyanobacteria) from benthic tropical and subtropical fresh waters, with the description of four new species.</title>
        <authorList>
            <person name="Moretto J.A."/>
            <person name="Berthold D.E."/>
            <person name="Lefler F.W."/>
            <person name="Huang I.-S."/>
            <person name="Laughinghouse H. IV."/>
        </authorList>
    </citation>
    <scope>NUCLEOTIDE SEQUENCE [LARGE SCALE GENOMIC DNA]</scope>
    <source>
        <strain evidence="2 3">BLCC-F167</strain>
    </source>
</reference>
<evidence type="ECO:0000313" key="2">
    <source>
        <dbReference type="EMBL" id="MFB2836433.1"/>
    </source>
</evidence>
<organism evidence="2 3">
    <name type="scientific">Floridaenema evergladense BLCC-F167</name>
    <dbReference type="NCBI Taxonomy" id="3153639"/>
    <lineage>
        <taxon>Bacteria</taxon>
        <taxon>Bacillati</taxon>
        <taxon>Cyanobacteriota</taxon>
        <taxon>Cyanophyceae</taxon>
        <taxon>Oscillatoriophycideae</taxon>
        <taxon>Aerosakkonematales</taxon>
        <taxon>Aerosakkonemataceae</taxon>
        <taxon>Floridanema</taxon>
        <taxon>Floridanema evergladense</taxon>
    </lineage>
</organism>
<keyword evidence="3" id="KW-1185">Reference proteome</keyword>
<dbReference type="RefSeq" id="WP_413278817.1">
    <property type="nucleotide sequence ID" value="NZ_JBHFNT010000150.1"/>
</dbReference>
<name>A0ABV4WP69_9CYAN</name>
<evidence type="ECO:0000313" key="3">
    <source>
        <dbReference type="Proteomes" id="UP001576780"/>
    </source>
</evidence>
<dbReference type="Pfam" id="PF20586">
    <property type="entry name" value="DUF6788"/>
    <property type="match status" value="1"/>
</dbReference>
<dbReference type="EMBL" id="JBHFNT010000150">
    <property type="protein sequence ID" value="MFB2836433.1"/>
    <property type="molecule type" value="Genomic_DNA"/>
</dbReference>
<dbReference type="InterPro" id="IPR046738">
    <property type="entry name" value="DUF6788"/>
</dbReference>